<proteinExistence type="evidence at transcript level"/>
<evidence type="ECO:0000256" key="1">
    <source>
        <dbReference type="SAM" id="SignalP"/>
    </source>
</evidence>
<keyword evidence="1" id="KW-0732">Signal</keyword>
<dbReference type="EMBL" id="AJ131053">
    <property type="protein sequence ID" value="CAA10293.1"/>
    <property type="molecule type" value="mRNA"/>
</dbReference>
<dbReference type="EMBL" id="AJ131051">
    <property type="protein sequence ID" value="CAA10291.1"/>
    <property type="molecule type" value="mRNA"/>
</dbReference>
<evidence type="ECO:0000313" key="2">
    <source>
        <dbReference type="EMBL" id="CAA10293.1"/>
    </source>
</evidence>
<name>O97465_PHODT</name>
<feature type="signal peptide" evidence="1">
    <location>
        <begin position="1"/>
        <end position="20"/>
    </location>
</feature>
<dbReference type="EMBL" id="AJ131052">
    <property type="protein sequence ID" value="CAA10292.1"/>
    <property type="molecule type" value="mRNA"/>
</dbReference>
<protein>
    <submittedName>
        <fullName evidence="2">Pholasin</fullName>
    </submittedName>
</protein>
<accession>O97465</accession>
<feature type="chain" id="PRO_5007697274" evidence="1">
    <location>
        <begin position="21"/>
        <end position="225"/>
    </location>
</feature>
<gene>
    <name evidence="2" type="primary">phol</name>
</gene>
<organism evidence="2">
    <name type="scientific">Pholas dactylus</name>
    <name type="common">Common piddock</name>
    <dbReference type="NCBI Taxonomy" id="52916"/>
    <lineage>
        <taxon>Eukaryota</taxon>
        <taxon>Metazoa</taxon>
        <taxon>Spiralia</taxon>
        <taxon>Lophotrochozoa</taxon>
        <taxon>Mollusca</taxon>
        <taxon>Bivalvia</taxon>
        <taxon>Autobranchia</taxon>
        <taxon>Heteroconchia</taxon>
        <taxon>Euheterodonta</taxon>
        <taxon>Imparidentia</taxon>
        <taxon>Neoheterodontei</taxon>
        <taxon>Myida</taxon>
        <taxon>Pholadoidea</taxon>
        <taxon>Pholadidae</taxon>
        <taxon>Pholas</taxon>
    </lineage>
</organism>
<reference evidence="2" key="1">
    <citation type="journal article" date="2000" name="J. Biol. Chem.">
        <title>CCR11 is a functional receptor for the monocyte chemoattractant protein family of chemokines.</title>
        <authorList>
            <person name="Dunstan S.L."/>
            <person name="Sala-newby G.B."/>
            <person name="Fajardo A."/>
            <person name="Taylor K."/>
            <person name="Campbell A.K."/>
        </authorList>
    </citation>
    <scope>NUCLEOTIDE SEQUENCE</scope>
    <source>
        <tissue evidence="2">Photophore</tissue>
    </source>
</reference>
<dbReference type="AlphaFoldDB" id="O97465"/>
<sequence length="225" mass="25489">MACIVFVALVALCLMQPGSGEEVQCAMNWTQANEYVFNVDWMTIFIYDYGAQEQLYEDRALGLCRIERAGPGTTKAVWINWSNDTQSCVTRKTIFFEVGGEIARLVDYRPQEDGTEKTFTRKFSSKMPGTYMLMDVCATRDADDKCIEGTIVVTVRVSLYDEDNNGVMDEGKVIPSETIEDDIKDCGLLDQDVELDYTWTQNECDLPDTVDEAEDTPSETGEFFW</sequence>